<evidence type="ECO:0000313" key="11">
    <source>
        <dbReference type="Proteomes" id="UP000242188"/>
    </source>
</evidence>
<comment type="catalytic activity">
    <reaction evidence="8">
        <text>L-proline + a quinone = (S)-1-pyrroline-5-carboxylate + a quinol + H(+)</text>
        <dbReference type="Rhea" id="RHEA:23784"/>
        <dbReference type="ChEBI" id="CHEBI:15378"/>
        <dbReference type="ChEBI" id="CHEBI:17388"/>
        <dbReference type="ChEBI" id="CHEBI:24646"/>
        <dbReference type="ChEBI" id="CHEBI:60039"/>
        <dbReference type="ChEBI" id="CHEBI:132124"/>
        <dbReference type="EC" id="1.5.5.2"/>
    </reaction>
</comment>
<dbReference type="GO" id="GO:0010133">
    <property type="term" value="P:L-proline catabolic process to L-glutamate"/>
    <property type="evidence" value="ECO:0007669"/>
    <property type="project" value="TreeGrafter"/>
</dbReference>
<dbReference type="InterPro" id="IPR029041">
    <property type="entry name" value="FAD-linked_oxidoreductase-like"/>
</dbReference>
<reference evidence="10 11" key="1">
    <citation type="journal article" date="2017" name="Nat. Ecol. Evol.">
        <title>Scallop genome provides insights into evolution of bilaterian karyotype and development.</title>
        <authorList>
            <person name="Wang S."/>
            <person name="Zhang J."/>
            <person name="Jiao W."/>
            <person name="Li J."/>
            <person name="Xun X."/>
            <person name="Sun Y."/>
            <person name="Guo X."/>
            <person name="Huan P."/>
            <person name="Dong B."/>
            <person name="Zhang L."/>
            <person name="Hu X."/>
            <person name="Sun X."/>
            <person name="Wang J."/>
            <person name="Zhao C."/>
            <person name="Wang Y."/>
            <person name="Wang D."/>
            <person name="Huang X."/>
            <person name="Wang R."/>
            <person name="Lv J."/>
            <person name="Li Y."/>
            <person name="Zhang Z."/>
            <person name="Liu B."/>
            <person name="Lu W."/>
            <person name="Hui Y."/>
            <person name="Liang J."/>
            <person name="Zhou Z."/>
            <person name="Hou R."/>
            <person name="Li X."/>
            <person name="Liu Y."/>
            <person name="Li H."/>
            <person name="Ning X."/>
            <person name="Lin Y."/>
            <person name="Zhao L."/>
            <person name="Xing Q."/>
            <person name="Dou J."/>
            <person name="Li Y."/>
            <person name="Mao J."/>
            <person name="Guo H."/>
            <person name="Dou H."/>
            <person name="Li T."/>
            <person name="Mu C."/>
            <person name="Jiang W."/>
            <person name="Fu Q."/>
            <person name="Fu X."/>
            <person name="Miao Y."/>
            <person name="Liu J."/>
            <person name="Yu Q."/>
            <person name="Li R."/>
            <person name="Liao H."/>
            <person name="Li X."/>
            <person name="Kong Y."/>
            <person name="Jiang Z."/>
            <person name="Chourrout D."/>
            <person name="Li R."/>
            <person name="Bao Z."/>
        </authorList>
    </citation>
    <scope>NUCLEOTIDE SEQUENCE [LARGE SCALE GENOMIC DNA]</scope>
    <source>
        <strain evidence="10 11">PY_sf001</strain>
    </source>
</reference>
<dbReference type="AlphaFoldDB" id="A0A210R700"/>
<evidence type="ECO:0000256" key="8">
    <source>
        <dbReference type="RuleBase" id="RU364054"/>
    </source>
</evidence>
<dbReference type="STRING" id="6573.A0A210R700"/>
<dbReference type="InterPro" id="IPR002872">
    <property type="entry name" value="Proline_DH_dom"/>
</dbReference>
<keyword evidence="11" id="KW-1185">Reference proteome</keyword>
<dbReference type="InterPro" id="IPR015659">
    <property type="entry name" value="Proline_oxidase"/>
</dbReference>
<accession>A0A210R700</accession>
<dbReference type="GO" id="GO:0005739">
    <property type="term" value="C:mitochondrion"/>
    <property type="evidence" value="ECO:0007669"/>
    <property type="project" value="TreeGrafter"/>
</dbReference>
<organism evidence="10 11">
    <name type="scientific">Mizuhopecten yessoensis</name>
    <name type="common">Japanese scallop</name>
    <name type="synonym">Patinopecten yessoensis</name>
    <dbReference type="NCBI Taxonomy" id="6573"/>
    <lineage>
        <taxon>Eukaryota</taxon>
        <taxon>Metazoa</taxon>
        <taxon>Spiralia</taxon>
        <taxon>Lophotrochozoa</taxon>
        <taxon>Mollusca</taxon>
        <taxon>Bivalvia</taxon>
        <taxon>Autobranchia</taxon>
        <taxon>Pteriomorphia</taxon>
        <taxon>Pectinida</taxon>
        <taxon>Pectinoidea</taxon>
        <taxon>Pectinidae</taxon>
        <taxon>Mizuhopecten</taxon>
    </lineage>
</organism>
<dbReference type="Gene3D" id="3.20.20.220">
    <property type="match status" value="1"/>
</dbReference>
<dbReference type="PANTHER" id="PTHR13914">
    <property type="entry name" value="PROLINE OXIDASE"/>
    <property type="match status" value="1"/>
</dbReference>
<dbReference type="EMBL" id="NEDP02000123">
    <property type="protein sequence ID" value="OWF56651.1"/>
    <property type="molecule type" value="Genomic_DNA"/>
</dbReference>
<evidence type="ECO:0000256" key="2">
    <source>
        <dbReference type="ARBA" id="ARBA00005869"/>
    </source>
</evidence>
<evidence type="ECO:0000256" key="1">
    <source>
        <dbReference type="ARBA" id="ARBA00001974"/>
    </source>
</evidence>
<keyword evidence="5 8" id="KW-0560">Oxidoreductase</keyword>
<name>A0A210R700_MIZYE</name>
<comment type="similarity">
    <text evidence="2 8">Belongs to the proline oxidase family.</text>
</comment>
<comment type="catalytic activity">
    <reaction evidence="7">
        <text>trans-4-hydroxy-L-proline + a quinone = (3R,5S)-1-pyrroline-3-hydroxy-5-carboxylate + a quinol + H(+)</text>
        <dbReference type="Rhea" id="RHEA:52512"/>
        <dbReference type="ChEBI" id="CHEBI:15378"/>
        <dbReference type="ChEBI" id="CHEBI:24646"/>
        <dbReference type="ChEBI" id="CHEBI:58375"/>
        <dbReference type="ChEBI" id="CHEBI:62612"/>
        <dbReference type="ChEBI" id="CHEBI:132124"/>
        <dbReference type="EC" id="1.5.5.3"/>
    </reaction>
</comment>
<dbReference type="Proteomes" id="UP000242188">
    <property type="component" value="Unassembled WGS sequence"/>
</dbReference>
<feature type="domain" description="Proline dehydrogenase" evidence="9">
    <location>
        <begin position="136"/>
        <end position="467"/>
    </location>
</feature>
<keyword evidence="4 8" id="KW-0274">FAD</keyword>
<evidence type="ECO:0000256" key="6">
    <source>
        <dbReference type="ARBA" id="ARBA00023062"/>
    </source>
</evidence>
<dbReference type="PANTHER" id="PTHR13914:SF29">
    <property type="entry name" value="HYDROXYPROLINE DEHYDROGENASE"/>
    <property type="match status" value="1"/>
</dbReference>
<dbReference type="EC" id="1.5.5.2" evidence="8"/>
<gene>
    <name evidence="10" type="ORF">KP79_PYT16253</name>
</gene>
<keyword evidence="6 8" id="KW-0642">Proline metabolism</keyword>
<protein>
    <recommendedName>
        <fullName evidence="8">Proline dehydrogenase</fullName>
        <ecNumber evidence="8">1.5.5.2</ecNumber>
    </recommendedName>
</protein>
<evidence type="ECO:0000256" key="3">
    <source>
        <dbReference type="ARBA" id="ARBA00022630"/>
    </source>
</evidence>
<dbReference type="OrthoDB" id="5464at2759"/>
<comment type="caution">
    <text evidence="10">The sequence shown here is derived from an EMBL/GenBank/DDBJ whole genome shotgun (WGS) entry which is preliminary data.</text>
</comment>
<comment type="function">
    <text evidence="8">Converts proline to delta-1-pyrroline-5-carboxylate.</text>
</comment>
<dbReference type="GO" id="GO:0004657">
    <property type="term" value="F:proline dehydrogenase activity"/>
    <property type="evidence" value="ECO:0007669"/>
    <property type="project" value="UniProtKB-EC"/>
</dbReference>
<evidence type="ECO:0000313" key="10">
    <source>
        <dbReference type="EMBL" id="OWF56651.1"/>
    </source>
</evidence>
<evidence type="ECO:0000256" key="7">
    <source>
        <dbReference type="ARBA" id="ARBA00048242"/>
    </source>
</evidence>
<dbReference type="GO" id="GO:0071949">
    <property type="term" value="F:FAD binding"/>
    <property type="evidence" value="ECO:0007669"/>
    <property type="project" value="TreeGrafter"/>
</dbReference>
<sequence length="483" mass="54615">MAHIVRGRSSRVIAIYFNYSGNFKTTNAFHTNGQFRAELSTEKGRKTGTTYVGNSLSRDLRFDDYQKAFQSKSRLELARSIAIIKMCTNDTIVDNSFKLMNTGRRVLGNKLFDRLAKPTVYGQFVGGDSPESLLRTVVRMRKMGVGPLVAVAMEEDTTDDTREADQKYDRNLATTLQCLEVVSGLKDPHPMMQTKLTAMFPAKLCEKISQHVPHPSQNGQVVTTVANGIRHGDQIRFDFLSEDETADLNRGLSRIRKLCEAAVENGVIMMVDAEYTYLNPALNLLTLAMMLVCNGRKTLVYYTYQNYLKGMTEYLQTDMTYIHSHGVGFGTKLVRGAYIDKERRLAQTKAYPDPTNATYRDTSDTYHRSMNKMLENIAQNPDTCSAIIASHNEDTVAKAINRIMELQIDPKCGSIFFGQSYGMSDHVTNTLSEMKMPVYKSIPYGSVEDTLAYLSRRAMENRSVLERAQREKTLMWKALKARK</sequence>
<evidence type="ECO:0000256" key="4">
    <source>
        <dbReference type="ARBA" id="ARBA00022827"/>
    </source>
</evidence>
<evidence type="ECO:0000259" key="9">
    <source>
        <dbReference type="Pfam" id="PF01619"/>
    </source>
</evidence>
<evidence type="ECO:0000256" key="5">
    <source>
        <dbReference type="ARBA" id="ARBA00023002"/>
    </source>
</evidence>
<proteinExistence type="inferred from homology"/>
<dbReference type="SUPFAM" id="SSF51730">
    <property type="entry name" value="FAD-linked oxidoreductase"/>
    <property type="match status" value="1"/>
</dbReference>
<dbReference type="Pfam" id="PF01619">
    <property type="entry name" value="Pro_dh"/>
    <property type="match status" value="1"/>
</dbReference>
<keyword evidence="3 8" id="KW-0285">Flavoprotein</keyword>
<comment type="cofactor">
    <cofactor evidence="1 8">
        <name>FAD</name>
        <dbReference type="ChEBI" id="CHEBI:57692"/>
    </cofactor>
</comment>